<protein>
    <submittedName>
        <fullName evidence="2">Uncharacterized protein</fullName>
    </submittedName>
</protein>
<evidence type="ECO:0000256" key="1">
    <source>
        <dbReference type="SAM" id="MobiDB-lite"/>
    </source>
</evidence>
<organism evidence="2 3">
    <name type="scientific">Periplaneta americana</name>
    <name type="common">American cockroach</name>
    <name type="synonym">Blatta americana</name>
    <dbReference type="NCBI Taxonomy" id="6978"/>
    <lineage>
        <taxon>Eukaryota</taxon>
        <taxon>Metazoa</taxon>
        <taxon>Ecdysozoa</taxon>
        <taxon>Arthropoda</taxon>
        <taxon>Hexapoda</taxon>
        <taxon>Insecta</taxon>
        <taxon>Pterygota</taxon>
        <taxon>Neoptera</taxon>
        <taxon>Polyneoptera</taxon>
        <taxon>Dictyoptera</taxon>
        <taxon>Blattodea</taxon>
        <taxon>Blattoidea</taxon>
        <taxon>Blattidae</taxon>
        <taxon>Blattinae</taxon>
        <taxon>Periplaneta</taxon>
    </lineage>
</organism>
<name>A0ABQ8TWU5_PERAM</name>
<dbReference type="Proteomes" id="UP001148838">
    <property type="component" value="Unassembled WGS sequence"/>
</dbReference>
<dbReference type="PANTHER" id="PTHR47326">
    <property type="entry name" value="TRANSPOSABLE ELEMENT TC3 TRANSPOSASE-LIKE PROTEIN"/>
    <property type="match status" value="1"/>
</dbReference>
<keyword evidence="3" id="KW-1185">Reference proteome</keyword>
<dbReference type="EMBL" id="JAJSOF020000003">
    <property type="protein sequence ID" value="KAJ4450346.1"/>
    <property type="molecule type" value="Genomic_DNA"/>
</dbReference>
<proteinExistence type="predicted"/>
<sequence length="570" mass="64986">MGWACSTYGSRNAYRVLVGRPEGKRSLGRPRRRWEDNIKMDLRKVGYDDREWINLAHDRDRWRAYVRAAMNLRFGGSLNTHRFMTSYTNNSDNSILSPRPNIAQLPQSCDLRNYAVKLTGFLKFGKDAATLPPRGFDGHLSILLNEDCDWLLTGEDKISVTGSIWFYSFGSETVSTKVSKSAVPPQNTFTSIHRRLCEQGSFDRRTEDQGRRCSVQTPETEEAVLRFVENSPSVNTKAIAHQFNNSHCTAWRILQEQLLHPYYLAKVHATKTEEKLDEIGERLEHTPQKSLKRLAQETGIFQSSAKNATKLLKLGSTEPLTLCDFYGDIKRVLFIRLSEDVSWMWRQMAIFSNDCEHGDNAGEMSPESNTESYPAFAHIGLRENPGKNLNQSLMLAGNEFQSLVRIGSRENPGKKPQPGNLPRPGFEPGPPGFADFYYYVPNYAFRSVLTWLFNDAASTTRLFSVDEIGDSEMVFDEMRPRIRHILPGIHITIGENLGKKPTRSLYRRPPESADSLDRPPWNVRVVQRCWMTSAMALEADLLGGRVSSRTDRMALEEFSEAGMIYRFCRL</sequence>
<dbReference type="PANTHER" id="PTHR47326:SF1">
    <property type="entry name" value="HTH PSQ-TYPE DOMAIN-CONTAINING PROTEIN"/>
    <property type="match status" value="1"/>
</dbReference>
<feature type="region of interest" description="Disordered" evidence="1">
    <location>
        <begin position="407"/>
        <end position="426"/>
    </location>
</feature>
<evidence type="ECO:0000313" key="2">
    <source>
        <dbReference type="EMBL" id="KAJ4450346.1"/>
    </source>
</evidence>
<evidence type="ECO:0000313" key="3">
    <source>
        <dbReference type="Proteomes" id="UP001148838"/>
    </source>
</evidence>
<comment type="caution">
    <text evidence="2">The sequence shown here is derived from an EMBL/GenBank/DDBJ whole genome shotgun (WGS) entry which is preliminary data.</text>
</comment>
<reference evidence="2 3" key="1">
    <citation type="journal article" date="2022" name="Allergy">
        <title>Genome assembly and annotation of Periplaneta americana reveal a comprehensive cockroach allergen profile.</title>
        <authorList>
            <person name="Wang L."/>
            <person name="Xiong Q."/>
            <person name="Saelim N."/>
            <person name="Wang L."/>
            <person name="Nong W."/>
            <person name="Wan A.T."/>
            <person name="Shi M."/>
            <person name="Liu X."/>
            <person name="Cao Q."/>
            <person name="Hui J.H.L."/>
            <person name="Sookrung N."/>
            <person name="Leung T.F."/>
            <person name="Tungtrongchitr A."/>
            <person name="Tsui S.K.W."/>
        </authorList>
    </citation>
    <scope>NUCLEOTIDE SEQUENCE [LARGE SCALE GENOMIC DNA]</scope>
    <source>
        <strain evidence="2">PWHHKU_190912</strain>
    </source>
</reference>
<accession>A0ABQ8TWU5</accession>
<gene>
    <name evidence="2" type="ORF">ANN_01766</name>
</gene>